<organism evidence="1 2">
    <name type="scientific">Alkalihalobacterium chitinilyticum</name>
    <dbReference type="NCBI Taxonomy" id="2980103"/>
    <lineage>
        <taxon>Bacteria</taxon>
        <taxon>Bacillati</taxon>
        <taxon>Bacillota</taxon>
        <taxon>Bacilli</taxon>
        <taxon>Bacillales</taxon>
        <taxon>Bacillaceae</taxon>
        <taxon>Alkalihalobacterium</taxon>
    </lineage>
</organism>
<keyword evidence="2" id="KW-1185">Reference proteome</keyword>
<protein>
    <submittedName>
        <fullName evidence="1">CoA transferase</fullName>
    </submittedName>
</protein>
<dbReference type="PANTHER" id="PTHR48228:SF5">
    <property type="entry name" value="ALPHA-METHYLACYL-COA RACEMASE"/>
    <property type="match status" value="1"/>
</dbReference>
<comment type="caution">
    <text evidence="1">The sequence shown here is derived from an EMBL/GenBank/DDBJ whole genome shotgun (WGS) entry which is preliminary data.</text>
</comment>
<name>A0ABT5VJ46_9BACI</name>
<dbReference type="InterPro" id="IPR003673">
    <property type="entry name" value="CoA-Trfase_fam_III"/>
</dbReference>
<dbReference type="Proteomes" id="UP001148125">
    <property type="component" value="Unassembled WGS sequence"/>
</dbReference>
<dbReference type="InterPro" id="IPR044855">
    <property type="entry name" value="CoA-Trfase_III_dom3_sf"/>
</dbReference>
<dbReference type="Gene3D" id="3.30.1540.10">
    <property type="entry name" value="formyl-coa transferase, domain 3"/>
    <property type="match status" value="1"/>
</dbReference>
<dbReference type="InterPro" id="IPR050509">
    <property type="entry name" value="CoA-transferase_III"/>
</dbReference>
<dbReference type="PANTHER" id="PTHR48228">
    <property type="entry name" value="SUCCINYL-COA--D-CITRAMALATE COA-TRANSFERASE"/>
    <property type="match status" value="1"/>
</dbReference>
<dbReference type="Pfam" id="PF02515">
    <property type="entry name" value="CoA_transf_3"/>
    <property type="match status" value="1"/>
</dbReference>
<accession>A0ABT5VJ46</accession>
<evidence type="ECO:0000313" key="2">
    <source>
        <dbReference type="Proteomes" id="UP001148125"/>
    </source>
</evidence>
<proteinExistence type="predicted"/>
<dbReference type="GO" id="GO:0016740">
    <property type="term" value="F:transferase activity"/>
    <property type="evidence" value="ECO:0007669"/>
    <property type="project" value="UniProtKB-KW"/>
</dbReference>
<keyword evidence="1" id="KW-0808">Transferase</keyword>
<reference evidence="1" key="1">
    <citation type="submission" date="2024-05" db="EMBL/GenBank/DDBJ databases">
        <title>Alkalihalobacillus sp. strain MEB203 novel alkaliphilic bacterium from Lonar Lake, India.</title>
        <authorList>
            <person name="Joshi A."/>
            <person name="Thite S."/>
            <person name="Mengade P."/>
        </authorList>
    </citation>
    <scope>NUCLEOTIDE SEQUENCE</scope>
    <source>
        <strain evidence="1">MEB 203</strain>
    </source>
</reference>
<sequence>MLEGIRILDFSQYLPGPYASLRLGDMGAEVIKVEPLTGDPARALGDKREGTGLIFLANNRNKKSIALNLKEDEGKQIALDLMRQSDVVIESFRPGVMERLGLDYEVVKKENKDIIYCSLTGYGQDTALSHFGSHDINYIALSGMLSQLKDKRSEPVHPTITLADLAGGMAASEAILAALVQRSIKKEGSYIDLSLTDVMVSLMNNHVLIASEKGRQQGVAELTGAMISYHVYKTKDNRYMSLGALEPKFWINFCNAVGKDEWVPAHMSETTDQNPIYREMKELFQSYSMHEWMSFSQKVDCCMAPVLEPGELTSSKYVEERRLIFTPFEGYPEVATTYDKDSHTFPDLHPAPRLGEHTEMILKDVLKYPNEKVSRLRTTKVIKTEGVYHGVS</sequence>
<dbReference type="SUPFAM" id="SSF89796">
    <property type="entry name" value="CoA-transferase family III (CaiB/BaiF)"/>
    <property type="match status" value="1"/>
</dbReference>
<dbReference type="EMBL" id="JAOTPO010000014">
    <property type="protein sequence ID" value="MDE5415290.1"/>
    <property type="molecule type" value="Genomic_DNA"/>
</dbReference>
<dbReference type="Gene3D" id="3.40.50.10540">
    <property type="entry name" value="Crotonobetainyl-coa:carnitine coa-transferase, domain 1"/>
    <property type="match status" value="1"/>
</dbReference>
<evidence type="ECO:0000313" key="1">
    <source>
        <dbReference type="EMBL" id="MDE5415290.1"/>
    </source>
</evidence>
<dbReference type="InterPro" id="IPR023606">
    <property type="entry name" value="CoA-Trfase_III_dom_1_sf"/>
</dbReference>
<gene>
    <name evidence="1" type="ORF">N7Z68_18175</name>
</gene>
<dbReference type="RefSeq" id="WP_275119894.1">
    <property type="nucleotide sequence ID" value="NZ_JAOTPO010000014.1"/>
</dbReference>